<evidence type="ECO:0000259" key="4">
    <source>
        <dbReference type="Pfam" id="PF21117"/>
    </source>
</evidence>
<evidence type="ECO:0000259" key="3">
    <source>
        <dbReference type="Pfam" id="PF20446"/>
    </source>
</evidence>
<name>A0ABU2AX96_9MICC</name>
<dbReference type="Pfam" id="PF09818">
    <property type="entry name" value="ABC_ATPase"/>
    <property type="match status" value="1"/>
</dbReference>
<feature type="domain" description="ATPase of the ABC class C-terminal" evidence="2">
    <location>
        <begin position="167"/>
        <end position="431"/>
    </location>
</feature>
<dbReference type="InterPro" id="IPR046833">
    <property type="entry name" value="ABC_N"/>
</dbReference>
<dbReference type="InterPro" id="IPR019195">
    <property type="entry name" value="ABC_ATPase_put"/>
</dbReference>
<feature type="domain" description="MRB1590-like C-terminal" evidence="4">
    <location>
        <begin position="465"/>
        <end position="562"/>
    </location>
</feature>
<feature type="region of interest" description="Disordered" evidence="1">
    <location>
        <begin position="426"/>
        <end position="474"/>
    </location>
</feature>
<dbReference type="InterPro" id="IPR049069">
    <property type="entry name" value="MRB1590-like_C"/>
</dbReference>
<dbReference type="PANTHER" id="PTHR38149">
    <property type="entry name" value="ATPASE"/>
    <property type="match status" value="1"/>
</dbReference>
<evidence type="ECO:0000256" key="1">
    <source>
        <dbReference type="SAM" id="MobiDB-lite"/>
    </source>
</evidence>
<comment type="caution">
    <text evidence="5">The sequence shown here is derived from an EMBL/GenBank/DDBJ whole genome shotgun (WGS) entry which is preliminary data.</text>
</comment>
<dbReference type="Proteomes" id="UP001183794">
    <property type="component" value="Unassembled WGS sequence"/>
</dbReference>
<proteinExistence type="predicted"/>
<gene>
    <name evidence="5" type="ORF">J2S62_000227</name>
</gene>
<feature type="domain" description="ATPase of the ABC class N-terminal" evidence="3">
    <location>
        <begin position="1"/>
        <end position="162"/>
    </location>
</feature>
<evidence type="ECO:0000313" key="5">
    <source>
        <dbReference type="EMBL" id="MDR7345970.1"/>
    </source>
</evidence>
<accession>A0ABU2AX96</accession>
<evidence type="ECO:0000313" key="6">
    <source>
        <dbReference type="Proteomes" id="UP001183794"/>
    </source>
</evidence>
<dbReference type="Pfam" id="PF21117">
    <property type="entry name" value="MRB1590_C"/>
    <property type="match status" value="1"/>
</dbReference>
<dbReference type="InterPro" id="IPR046834">
    <property type="entry name" value="ABC_ATPase_C"/>
</dbReference>
<organism evidence="5 6">
    <name type="scientific">Enteractinococcus fodinae</name>
    <dbReference type="NCBI Taxonomy" id="684663"/>
    <lineage>
        <taxon>Bacteria</taxon>
        <taxon>Bacillati</taxon>
        <taxon>Actinomycetota</taxon>
        <taxon>Actinomycetes</taxon>
        <taxon>Micrococcales</taxon>
        <taxon>Micrococcaceae</taxon>
    </lineage>
</organism>
<dbReference type="EMBL" id="JAVDYJ010000001">
    <property type="protein sequence ID" value="MDR7345970.1"/>
    <property type="molecule type" value="Genomic_DNA"/>
</dbReference>
<evidence type="ECO:0000259" key="2">
    <source>
        <dbReference type="Pfam" id="PF09818"/>
    </source>
</evidence>
<dbReference type="InterPro" id="IPR027417">
    <property type="entry name" value="P-loop_NTPase"/>
</dbReference>
<reference evidence="5 6" key="1">
    <citation type="submission" date="2023-07" db="EMBL/GenBank/DDBJ databases">
        <title>Sequencing the genomes of 1000 actinobacteria strains.</title>
        <authorList>
            <person name="Klenk H.-P."/>
        </authorList>
    </citation>
    <scope>NUCLEOTIDE SEQUENCE [LARGE SCALE GENOMIC DNA]</scope>
    <source>
        <strain evidence="5 6">DSM 22966</strain>
    </source>
</reference>
<keyword evidence="6" id="KW-1185">Reference proteome</keyword>
<dbReference type="SUPFAM" id="SSF52540">
    <property type="entry name" value="P-loop containing nucleoside triphosphate hydrolases"/>
    <property type="match status" value="1"/>
</dbReference>
<sequence>MSDLGSLLQRLDGAGYGSYKQLRGTHRLTDQLELSVDRVQSDPYAPPSLIQVHVPLAATGISPNLVTGDGAVAVADHLTRRVALAIADLAPHGGKTGGGLSIDSPRQQVLERSSVVFTGQPVPEVTVRLEAALPAQGRRIRGRAAATLLTQTLPKVLDAALLQIDHGELDAAVALFADQLRLRELLVEHDLVGFVANGSVLPRAAGNSDLPAHQAVPFEAPASLEQTFDLPSGRTVTGMGLPRGVSLIIGGGYHGKSTLLRALERGVYNHVAGDGRELVITVDDALALRAEDGRSVADVDISTFIADLPGGTDTTRFSTTNASGSTSQAASLMEGLEAGASAFLIDEDTSATNFMIRDDRMRQLVPAHKEPITPLLDRVRALWEDQGVSTVLVAGGSGAFVDVADRVLLLDHYRVTDMTERAQQLAEPIAPQRPFPPARHRALQPTRKTDGRQSGGRSRGPKPPQAKGTHAIRHGRGTINLGALSQLVDPSQTNSIAAIIALVESRADGQRTLVDLISEVFEEMNAAGLETISPHKGHPGRLVAPRLAEVVAAINRNRDVCVAD</sequence>
<dbReference type="PANTHER" id="PTHR38149:SF1">
    <property type="entry name" value="ATPASE"/>
    <property type="match status" value="1"/>
</dbReference>
<dbReference type="RefSeq" id="WP_310170318.1">
    <property type="nucleotide sequence ID" value="NZ_BAABHE010000002.1"/>
</dbReference>
<protein>
    <submittedName>
        <fullName evidence="5">ABC-class ATPase</fullName>
    </submittedName>
</protein>
<dbReference type="Pfam" id="PF20446">
    <property type="entry name" value="ABC_N"/>
    <property type="match status" value="1"/>
</dbReference>